<evidence type="ECO:0000313" key="2">
    <source>
        <dbReference type="EMBL" id="PXW83839.1"/>
    </source>
</evidence>
<name>A0A2V3W511_9BACI</name>
<dbReference type="InterPro" id="IPR035093">
    <property type="entry name" value="RelE/ParE_toxin_dom_sf"/>
</dbReference>
<dbReference type="AlphaFoldDB" id="A0A2V3W511"/>
<protein>
    <submittedName>
        <fullName evidence="2">Addiction module RelE/StbE family toxin</fullName>
    </submittedName>
</protein>
<evidence type="ECO:0000256" key="1">
    <source>
        <dbReference type="ARBA" id="ARBA00022649"/>
    </source>
</evidence>
<dbReference type="Gene3D" id="3.30.2310.20">
    <property type="entry name" value="RelE-like"/>
    <property type="match status" value="1"/>
</dbReference>
<dbReference type="OrthoDB" id="362857at2"/>
<dbReference type="RefSeq" id="WP_110396700.1">
    <property type="nucleotide sequence ID" value="NZ_JBHUHB010000001.1"/>
</dbReference>
<sequence>MTTYRIVITDPAEKDLNEIIDYIAFELRSPSSAENIIIKISNSISSLEQLPKRHPFVKDERLANLGIRMLIIENYIAFYVVSEKDEVVTIIRILYNRRNWSYLL</sequence>
<proteinExistence type="predicted"/>
<gene>
    <name evidence="2" type="ORF">DFR56_114124</name>
</gene>
<accession>A0A2V3W511</accession>
<dbReference type="NCBIfam" id="TIGR02385">
    <property type="entry name" value="RelE_StbE"/>
    <property type="match status" value="1"/>
</dbReference>
<dbReference type="InterPro" id="IPR007712">
    <property type="entry name" value="RelE/ParE_toxin"/>
</dbReference>
<keyword evidence="1" id="KW-1277">Toxin-antitoxin system</keyword>
<dbReference type="Pfam" id="PF05016">
    <property type="entry name" value="ParE_toxin"/>
    <property type="match status" value="1"/>
</dbReference>
<keyword evidence="3" id="KW-1185">Reference proteome</keyword>
<comment type="caution">
    <text evidence="2">The sequence shown here is derived from an EMBL/GenBank/DDBJ whole genome shotgun (WGS) entry which is preliminary data.</text>
</comment>
<reference evidence="2 3" key="1">
    <citation type="submission" date="2018-05" db="EMBL/GenBank/DDBJ databases">
        <title>Genomic Encyclopedia of Type Strains, Phase IV (KMG-IV): sequencing the most valuable type-strain genomes for metagenomic binning, comparative biology and taxonomic classification.</title>
        <authorList>
            <person name="Goeker M."/>
        </authorList>
    </citation>
    <scope>NUCLEOTIDE SEQUENCE [LARGE SCALE GENOMIC DNA]</scope>
    <source>
        <strain evidence="2 3">DSM 28556</strain>
    </source>
</reference>
<dbReference type="Proteomes" id="UP000247978">
    <property type="component" value="Unassembled WGS sequence"/>
</dbReference>
<organism evidence="2 3">
    <name type="scientific">Pseudogracilibacillus auburnensis</name>
    <dbReference type="NCBI Taxonomy" id="1494959"/>
    <lineage>
        <taxon>Bacteria</taxon>
        <taxon>Bacillati</taxon>
        <taxon>Bacillota</taxon>
        <taxon>Bacilli</taxon>
        <taxon>Bacillales</taxon>
        <taxon>Bacillaceae</taxon>
        <taxon>Pseudogracilibacillus</taxon>
    </lineage>
</organism>
<evidence type="ECO:0000313" key="3">
    <source>
        <dbReference type="Proteomes" id="UP000247978"/>
    </source>
</evidence>
<dbReference type="EMBL" id="QJJQ01000014">
    <property type="protein sequence ID" value="PXW83839.1"/>
    <property type="molecule type" value="Genomic_DNA"/>
</dbReference>